<reference evidence="2" key="1">
    <citation type="submission" date="2016-09" db="EMBL/GenBank/DDBJ databases">
        <title>Characterization of three Pollicipes pollicipes cement protein genes.</title>
        <authorList>
            <person name="Rocha M."/>
            <person name="Antas P."/>
            <person name="Vasconcelos V."/>
            <person name="Pereira F."/>
            <person name="Cunha I."/>
        </authorList>
    </citation>
    <scope>NUCLEOTIDE SEQUENCE</scope>
</reference>
<feature type="chain" id="PRO_5012968002" evidence="1">
    <location>
        <begin position="22"/>
        <end position="1146"/>
    </location>
</feature>
<dbReference type="OrthoDB" id="6396291at2759"/>
<feature type="signal peptide" evidence="1">
    <location>
        <begin position="1"/>
        <end position="21"/>
    </location>
</feature>
<gene>
    <name evidence="2" type="primary">cp-100k</name>
</gene>
<proteinExistence type="evidence at transcript level"/>
<sequence>MPRLILPVLLLAALLASVAHGHIMFSRNGCGCLRNPVARALDEGELGQLRNYVSGRGVTHSNVLTDAALQAVFRFSILNNFPDVVPNNRAGVLRVVSQGFNELSDQVLPDEKLVGTVVQHLRSGVAELTTNRANIDLPSLVPAAAVVLHQRGVDLGAGQLQQVLSNGLSGFLQSPAFQESYTPLAQLVASLDHIDHHLPSILELESLRPVRAKLESRFNLDSKIFDARFKQAVDAFESNRQRILDSFNTLSSRGAGFEVTIQSVIERMTGLFPGTSSATLRSVLNLLQLSNSASGRARPQDLLSIVAIPPIAPSLRTVDDAAVRRFQLHLPARIRISVQQVREAYSLFIIGLASQGVQPLDLVATHQLFIRLTQQAFLVIPEYTTENYFLYVLRVAVSQVPRGSAGFSLRIFDPTVVVDNVLVPEPLQNIYTEGRKTIIERESGLQGSSFDISKRLERGEGNKPFVTNTVQLRPPIRNGPLPRYDPFSYGGVALSGDEFRQVSQVLSGRFSALSGRSLQEPILRVLIEAGVVSGSGSAAAAGFSRFFRGLPSFSAPDNLGALLSRLSSLSSSLQLTKPQLLGGLQQFFVTSRALGHIIPAPALPGVFSAAVGQFVNTVPQVRSQPFDIDFVRYLRRRLTEILQQVVLVGNSVPVIGSQLDKIFSGLHGLQISPRAQRAIIRFIDSGRLVQAPGADAFATGTRRLLAGLEQRYPRDVFVLPRNERRLLQGDLRRSGIIVGDQQLTDVNALALVGLGLNKRLDPRIKRADLRGILRRAIVSFLRINNVNNIPTSDFFRSLFAVQKAPLPPLPVPVVGQDQRPVPYTPAPIPIIDDLTLPLVDVNRLITLLRRYFPFVSIDNVQAILVHVVEIRRAASVSITQGNLLGELTSYLSGLPKSLAIQGVDIEELRKKIDASLAEVTITGNGIQSGLVELMLHLHYLNLPLPTPATQNEFFSFVIILYGRTVIRQQLRFGEPFYKFLQETLPGFGSSVAPFPIFSAPQLYQALEGQLSPSRLVLKDLPLYIQAVIQSAGLQGTQVSLPTVLQRINGISAGKLGPLSQAEAKGILGRLRSASLGGIGAPHVQRAFDLCRLAVRLSGGSLGRSALLHRFGQVVVVIVRQYKSLLVPQLVPHLVRLGSPKQFSFKG</sequence>
<organism evidence="2">
    <name type="scientific">Pollicipes pollicipes</name>
    <name type="common">Goose barnacle</name>
    <dbReference type="NCBI Taxonomy" id="41117"/>
    <lineage>
        <taxon>Eukaryota</taxon>
        <taxon>Metazoa</taxon>
        <taxon>Ecdysozoa</taxon>
        <taxon>Arthropoda</taxon>
        <taxon>Crustacea</taxon>
        <taxon>Multicrustacea</taxon>
        <taxon>Cirripedia</taxon>
        <taxon>Thoracica</taxon>
        <taxon>Thoracicalcarea</taxon>
        <taxon>Pollicipedomorpha</taxon>
        <taxon>Pollicipedidae</taxon>
        <taxon>Pollicipes</taxon>
    </lineage>
</organism>
<accession>A0A290G6E8</accession>
<dbReference type="EMBL" id="KX926436">
    <property type="protein sequence ID" value="ATB53757.1"/>
    <property type="molecule type" value="mRNA"/>
</dbReference>
<protein>
    <submittedName>
        <fullName evidence="2">Cement protein-100k</fullName>
    </submittedName>
</protein>
<dbReference type="AlphaFoldDB" id="A0A290G6E8"/>
<keyword evidence="1" id="KW-0732">Signal</keyword>
<evidence type="ECO:0000256" key="1">
    <source>
        <dbReference type="SAM" id="SignalP"/>
    </source>
</evidence>
<name>A0A290G6E8_POLPL</name>
<evidence type="ECO:0000313" key="2">
    <source>
        <dbReference type="EMBL" id="ATB53757.1"/>
    </source>
</evidence>